<dbReference type="PROSITE" id="PS00178">
    <property type="entry name" value="AA_TRNA_LIGASE_I"/>
    <property type="match status" value="1"/>
</dbReference>
<evidence type="ECO:0000256" key="7">
    <source>
        <dbReference type="ARBA" id="ARBA00022840"/>
    </source>
</evidence>
<evidence type="ECO:0000256" key="10">
    <source>
        <dbReference type="ARBA" id="ARBA00023128"/>
    </source>
</evidence>
<gene>
    <name evidence="14" type="ORF">ACJMK2_034183</name>
</gene>
<evidence type="ECO:0000256" key="6">
    <source>
        <dbReference type="ARBA" id="ARBA00022741"/>
    </source>
</evidence>
<evidence type="ECO:0000313" key="14">
    <source>
        <dbReference type="EMBL" id="KAL3876321.1"/>
    </source>
</evidence>
<dbReference type="Pfam" id="PF00579">
    <property type="entry name" value="tRNA-synt_1b"/>
    <property type="match status" value="1"/>
</dbReference>
<dbReference type="PANTHER" id="PTHR11766">
    <property type="entry name" value="TYROSYL-TRNA SYNTHETASE"/>
    <property type="match status" value="1"/>
</dbReference>
<evidence type="ECO:0000256" key="12">
    <source>
        <dbReference type="ARBA" id="ARBA00048248"/>
    </source>
</evidence>
<dbReference type="InterPro" id="IPR024107">
    <property type="entry name" value="Tyr-tRNA-ligase_bac_1"/>
</dbReference>
<dbReference type="InterPro" id="IPR014729">
    <property type="entry name" value="Rossmann-like_a/b/a_fold"/>
</dbReference>
<keyword evidence="15" id="KW-1185">Reference proteome</keyword>
<dbReference type="FunFam" id="3.10.290.10:FF:000017">
    <property type="entry name" value="Tyrosine--tRNA ligase"/>
    <property type="match status" value="1"/>
</dbReference>
<dbReference type="PRINTS" id="PR01040">
    <property type="entry name" value="TRNASYNTHTYR"/>
</dbReference>
<keyword evidence="11 13" id="KW-0030">Aminoacyl-tRNA synthetase</keyword>
<comment type="caution">
    <text evidence="14">The sequence shown here is derived from an EMBL/GenBank/DDBJ whole genome shotgun (WGS) entry which is preliminary data.</text>
</comment>
<comment type="function">
    <text evidence="1">Catalyzes the attachment of tyrosine to tRNA(Tyr) in a two-step reaction: tyrosine is first activated by ATP to form Tyr-AMP and then transferred to the acceptor end of tRNA(Tyr).</text>
</comment>
<dbReference type="SUPFAM" id="SSF52374">
    <property type="entry name" value="Nucleotidylyl transferase"/>
    <property type="match status" value="1"/>
</dbReference>
<dbReference type="AlphaFoldDB" id="A0ABD3WQR1"/>
<name>A0ABD3WQR1_SINWO</name>
<comment type="similarity">
    <text evidence="3 13">Belongs to the class-I aminoacyl-tRNA synthetase family.</text>
</comment>
<keyword evidence="8 13" id="KW-0648">Protein biosynthesis</keyword>
<dbReference type="EMBL" id="JBJQND010000005">
    <property type="protein sequence ID" value="KAL3876321.1"/>
    <property type="molecule type" value="Genomic_DNA"/>
</dbReference>
<dbReference type="InterPro" id="IPR002307">
    <property type="entry name" value="Tyr-tRNA-ligase"/>
</dbReference>
<evidence type="ECO:0000256" key="11">
    <source>
        <dbReference type="ARBA" id="ARBA00023146"/>
    </source>
</evidence>
<dbReference type="InterPro" id="IPR001412">
    <property type="entry name" value="aa-tRNA-synth_I_CS"/>
</dbReference>
<comment type="subunit">
    <text evidence="4">Homodimer.</text>
</comment>
<comment type="subcellular location">
    <subcellularLocation>
        <location evidence="2">Mitochondrion matrix</location>
    </subcellularLocation>
</comment>
<dbReference type="FunFam" id="3.40.50.620:FF:000107">
    <property type="entry name" value="Tyrosine--tRNA ligase"/>
    <property type="match status" value="1"/>
</dbReference>
<comment type="catalytic activity">
    <reaction evidence="12 13">
        <text>tRNA(Tyr) + L-tyrosine + ATP = L-tyrosyl-tRNA(Tyr) + AMP + diphosphate + H(+)</text>
        <dbReference type="Rhea" id="RHEA:10220"/>
        <dbReference type="Rhea" id="RHEA-COMP:9706"/>
        <dbReference type="Rhea" id="RHEA-COMP:9707"/>
        <dbReference type="ChEBI" id="CHEBI:15378"/>
        <dbReference type="ChEBI" id="CHEBI:30616"/>
        <dbReference type="ChEBI" id="CHEBI:33019"/>
        <dbReference type="ChEBI" id="CHEBI:58315"/>
        <dbReference type="ChEBI" id="CHEBI:78442"/>
        <dbReference type="ChEBI" id="CHEBI:78536"/>
        <dbReference type="ChEBI" id="CHEBI:456215"/>
        <dbReference type="EC" id="6.1.1.1"/>
    </reaction>
</comment>
<accession>A0ABD3WQR1</accession>
<evidence type="ECO:0000313" key="15">
    <source>
        <dbReference type="Proteomes" id="UP001634394"/>
    </source>
</evidence>
<evidence type="ECO:0000256" key="3">
    <source>
        <dbReference type="ARBA" id="ARBA00005594"/>
    </source>
</evidence>
<keyword evidence="7 13" id="KW-0067">ATP-binding</keyword>
<keyword evidence="6 13" id="KW-0547">Nucleotide-binding</keyword>
<dbReference type="Gene3D" id="3.40.50.620">
    <property type="entry name" value="HUPs"/>
    <property type="match status" value="1"/>
</dbReference>
<evidence type="ECO:0000256" key="13">
    <source>
        <dbReference type="RuleBase" id="RU361234"/>
    </source>
</evidence>
<sequence>MLHNKLILTAFTRAVLRGRCLCKVQVRKLSKAAIYRDLLQLKNRGVFQSMHPEEWAPELTRVVSSPQTVYCGFDPTANSLHVGNLLAIIALIHCQRVGHSPLAVVGGATAAIGDPSGKTKDREPIDAETIEKNVLGISENLKRIFENHEKYIWNNSSKKLQQLRILNNLDWYKNQNVVDFLSVIGRSFRMSQMLAKHSVKSRLQSSEGMCFTEFTYQIFQSHDWLHLLEKYNCRIQIGGNDQLGNITAGHEYLCKKSKVKAFGLTVPLITTDSGVKLGKSEGNALWLSPDKTSPYELYQFFLNLPDAEVEKYVKLFTFLSDDEIEILMRRQKASPENRLAQKTVAEDVVSLVHGTSGLTEAVRWTKALWSEDINSLVSLSATELRRLFINAPTTELFLEPGTTIMDLVIKAKCFSRTVDAERVIKAGGVYLNYSRVTNPDEVMVPGIHILPINITLMRIGKKSYHIIRWIMG</sequence>
<dbReference type="InterPro" id="IPR036986">
    <property type="entry name" value="S4_RNA-bd_sf"/>
</dbReference>
<reference evidence="14 15" key="1">
    <citation type="submission" date="2024-11" db="EMBL/GenBank/DDBJ databases">
        <title>Chromosome-level genome assembly of the freshwater bivalve Anodonta woodiana.</title>
        <authorList>
            <person name="Chen X."/>
        </authorList>
    </citation>
    <scope>NUCLEOTIDE SEQUENCE [LARGE SCALE GENOMIC DNA]</scope>
    <source>
        <strain evidence="14">MN2024</strain>
        <tissue evidence="14">Gills</tissue>
    </source>
</reference>
<dbReference type="Gene3D" id="1.10.240.10">
    <property type="entry name" value="Tyrosyl-Transfer RNA Synthetase"/>
    <property type="match status" value="1"/>
</dbReference>
<keyword evidence="9" id="KW-0809">Transit peptide</keyword>
<dbReference type="Proteomes" id="UP001634394">
    <property type="component" value="Unassembled WGS sequence"/>
</dbReference>
<evidence type="ECO:0000256" key="8">
    <source>
        <dbReference type="ARBA" id="ARBA00022917"/>
    </source>
</evidence>
<evidence type="ECO:0000256" key="1">
    <source>
        <dbReference type="ARBA" id="ARBA00002025"/>
    </source>
</evidence>
<keyword evidence="10" id="KW-0496">Mitochondrion</keyword>
<dbReference type="SUPFAM" id="SSF55174">
    <property type="entry name" value="Alpha-L RNA-binding motif"/>
    <property type="match status" value="1"/>
</dbReference>
<dbReference type="Gene3D" id="3.10.290.10">
    <property type="entry name" value="RNA-binding S4 domain"/>
    <property type="match status" value="1"/>
</dbReference>
<dbReference type="GO" id="GO:0004831">
    <property type="term" value="F:tyrosine-tRNA ligase activity"/>
    <property type="evidence" value="ECO:0007669"/>
    <property type="project" value="UniProtKB-EC"/>
</dbReference>
<dbReference type="NCBIfam" id="TIGR00234">
    <property type="entry name" value="tyrS"/>
    <property type="match status" value="1"/>
</dbReference>
<dbReference type="HAMAP" id="MF_02006">
    <property type="entry name" value="Tyr_tRNA_synth_type1"/>
    <property type="match status" value="1"/>
</dbReference>
<keyword evidence="5 13" id="KW-0436">Ligase</keyword>
<evidence type="ECO:0000256" key="2">
    <source>
        <dbReference type="ARBA" id="ARBA00004305"/>
    </source>
</evidence>
<dbReference type="GO" id="GO:0006437">
    <property type="term" value="P:tyrosyl-tRNA aminoacylation"/>
    <property type="evidence" value="ECO:0007669"/>
    <property type="project" value="UniProtKB-ARBA"/>
</dbReference>
<dbReference type="FunFam" id="1.10.240.10:FF:000001">
    <property type="entry name" value="Tyrosine--tRNA ligase"/>
    <property type="match status" value="1"/>
</dbReference>
<evidence type="ECO:0000256" key="9">
    <source>
        <dbReference type="ARBA" id="ARBA00022946"/>
    </source>
</evidence>
<dbReference type="GO" id="GO:0005524">
    <property type="term" value="F:ATP binding"/>
    <property type="evidence" value="ECO:0007669"/>
    <property type="project" value="UniProtKB-KW"/>
</dbReference>
<dbReference type="EC" id="6.1.1.1" evidence="13"/>
<dbReference type="InterPro" id="IPR002305">
    <property type="entry name" value="aa-tRNA-synth_Ic"/>
</dbReference>
<protein>
    <recommendedName>
        <fullName evidence="13">Tyrosine--tRNA ligase</fullName>
        <ecNumber evidence="13">6.1.1.1</ecNumber>
    </recommendedName>
    <alternativeName>
        <fullName evidence="13">Tyrosyl-tRNA synthetase</fullName>
    </alternativeName>
</protein>
<proteinExistence type="inferred from homology"/>
<dbReference type="InterPro" id="IPR024088">
    <property type="entry name" value="Tyr-tRNA-ligase_bac-type"/>
</dbReference>
<evidence type="ECO:0000256" key="5">
    <source>
        <dbReference type="ARBA" id="ARBA00022598"/>
    </source>
</evidence>
<evidence type="ECO:0000256" key="4">
    <source>
        <dbReference type="ARBA" id="ARBA00011738"/>
    </source>
</evidence>
<dbReference type="GO" id="GO:0005759">
    <property type="term" value="C:mitochondrial matrix"/>
    <property type="evidence" value="ECO:0007669"/>
    <property type="project" value="UniProtKB-SubCell"/>
</dbReference>
<organism evidence="14 15">
    <name type="scientific">Sinanodonta woodiana</name>
    <name type="common">Chinese pond mussel</name>
    <name type="synonym">Anodonta woodiana</name>
    <dbReference type="NCBI Taxonomy" id="1069815"/>
    <lineage>
        <taxon>Eukaryota</taxon>
        <taxon>Metazoa</taxon>
        <taxon>Spiralia</taxon>
        <taxon>Lophotrochozoa</taxon>
        <taxon>Mollusca</taxon>
        <taxon>Bivalvia</taxon>
        <taxon>Autobranchia</taxon>
        <taxon>Heteroconchia</taxon>
        <taxon>Palaeoheterodonta</taxon>
        <taxon>Unionida</taxon>
        <taxon>Unionoidea</taxon>
        <taxon>Unionidae</taxon>
        <taxon>Unioninae</taxon>
        <taxon>Sinanodonta</taxon>
    </lineage>
</organism>
<dbReference type="CDD" id="cd00805">
    <property type="entry name" value="TyrRS_core"/>
    <property type="match status" value="1"/>
</dbReference>
<dbReference type="PANTHER" id="PTHR11766:SF0">
    <property type="entry name" value="TYROSINE--TRNA LIGASE, MITOCHONDRIAL"/>
    <property type="match status" value="1"/>
</dbReference>